<gene>
    <name evidence="5 10" type="primary">xseA</name>
    <name evidence="10" type="ORF">H9849_09150</name>
</gene>
<evidence type="ECO:0000256" key="4">
    <source>
        <dbReference type="ARBA" id="ARBA00022839"/>
    </source>
</evidence>
<evidence type="ECO:0000259" key="8">
    <source>
        <dbReference type="Pfam" id="PF02601"/>
    </source>
</evidence>
<dbReference type="HAMAP" id="MF_00378">
    <property type="entry name" value="Exonuc_7_L"/>
    <property type="match status" value="1"/>
</dbReference>
<proteinExistence type="inferred from homology"/>
<dbReference type="Proteomes" id="UP000886805">
    <property type="component" value="Unassembled WGS sequence"/>
</dbReference>
<comment type="catalytic activity">
    <reaction evidence="5 6">
        <text>Exonucleolytic cleavage in either 5'- to 3'- or 3'- to 5'-direction to yield nucleoside 5'-phosphates.</text>
        <dbReference type="EC" id="3.1.11.6"/>
    </reaction>
</comment>
<feature type="compositionally biased region" description="Basic and acidic residues" evidence="7">
    <location>
        <begin position="398"/>
        <end position="413"/>
    </location>
</feature>
<comment type="caution">
    <text evidence="10">The sequence shown here is derived from an EMBL/GenBank/DDBJ whole genome shotgun (WGS) entry which is preliminary data.</text>
</comment>
<dbReference type="AlphaFoldDB" id="A0A9D1X5E8"/>
<dbReference type="Pfam" id="PF13742">
    <property type="entry name" value="tRNA_anti_2"/>
    <property type="match status" value="1"/>
</dbReference>
<reference evidence="10" key="1">
    <citation type="journal article" date="2021" name="PeerJ">
        <title>Extensive microbial diversity within the chicken gut microbiome revealed by metagenomics and culture.</title>
        <authorList>
            <person name="Gilroy R."/>
            <person name="Ravi A."/>
            <person name="Getino M."/>
            <person name="Pursley I."/>
            <person name="Horton D.L."/>
            <person name="Alikhan N.F."/>
            <person name="Baker D."/>
            <person name="Gharbi K."/>
            <person name="Hall N."/>
            <person name="Watson M."/>
            <person name="Adriaenssens E.M."/>
            <person name="Foster-Nyarko E."/>
            <person name="Jarju S."/>
            <person name="Secka A."/>
            <person name="Antonio M."/>
            <person name="Oren A."/>
            <person name="Chaudhuri R.R."/>
            <person name="La Ragione R."/>
            <person name="Hildebrand F."/>
            <person name="Pallen M.J."/>
        </authorList>
    </citation>
    <scope>NUCLEOTIDE SEQUENCE</scope>
    <source>
        <strain evidence="10">ChiSxjej3B15-1167</strain>
    </source>
</reference>
<evidence type="ECO:0000313" key="11">
    <source>
        <dbReference type="Proteomes" id="UP000886805"/>
    </source>
</evidence>
<comment type="subunit">
    <text evidence="5">Heterooligomer composed of large and small subunits.</text>
</comment>
<dbReference type="InterPro" id="IPR025824">
    <property type="entry name" value="OB-fold_nuc-bd_dom"/>
</dbReference>
<keyword evidence="1 5" id="KW-0963">Cytoplasm</keyword>
<evidence type="ECO:0000256" key="6">
    <source>
        <dbReference type="RuleBase" id="RU004355"/>
    </source>
</evidence>
<dbReference type="GO" id="GO:0009318">
    <property type="term" value="C:exodeoxyribonuclease VII complex"/>
    <property type="evidence" value="ECO:0007669"/>
    <property type="project" value="UniProtKB-UniRule"/>
</dbReference>
<reference evidence="10" key="2">
    <citation type="submission" date="2021-04" db="EMBL/GenBank/DDBJ databases">
        <authorList>
            <person name="Gilroy R."/>
        </authorList>
    </citation>
    <scope>NUCLEOTIDE SEQUENCE</scope>
    <source>
        <strain evidence="10">ChiSxjej3B15-1167</strain>
    </source>
</reference>
<dbReference type="Pfam" id="PF02601">
    <property type="entry name" value="Exonuc_VII_L"/>
    <property type="match status" value="1"/>
</dbReference>
<evidence type="ECO:0000313" key="10">
    <source>
        <dbReference type="EMBL" id="HIX73173.1"/>
    </source>
</evidence>
<evidence type="ECO:0000256" key="7">
    <source>
        <dbReference type="SAM" id="MobiDB-lite"/>
    </source>
</evidence>
<comment type="similarity">
    <text evidence="5 6">Belongs to the XseA family.</text>
</comment>
<organism evidence="10 11">
    <name type="scientific">Candidatus Anaerobutyricum stercoripullorum</name>
    <dbReference type="NCBI Taxonomy" id="2838456"/>
    <lineage>
        <taxon>Bacteria</taxon>
        <taxon>Bacillati</taxon>
        <taxon>Bacillota</taxon>
        <taxon>Clostridia</taxon>
        <taxon>Lachnospirales</taxon>
        <taxon>Lachnospiraceae</taxon>
        <taxon>Anaerobutyricum</taxon>
    </lineage>
</organism>
<keyword evidence="3 5" id="KW-0378">Hydrolase</keyword>
<comment type="function">
    <text evidence="5">Bidirectionally degrades single-stranded DNA into large acid-insoluble oligonucleotides, which are then degraded further into small acid-soluble oligonucleotides.</text>
</comment>
<dbReference type="GO" id="GO:0003676">
    <property type="term" value="F:nucleic acid binding"/>
    <property type="evidence" value="ECO:0007669"/>
    <property type="project" value="InterPro"/>
</dbReference>
<sequence length="422" mass="47321">MKQIFTVSQINAYIRRIFDSDYALRRIFLKGEVSNCKYHSSGHLYFSLKDAGSAIRCVMFAADKMKGLPFRLENGQMVIVQGSVSVFERDGSYQLYAKEIELSGAGELHLRYEKLKQDLFEAGYFDFDRKKPLPPYPEKIGIVTALTGAAIEDIKSIAARRNPFVQLYLFPAKVQGEGAAESIARGIRYFDQRGVDVIIIGRGGGSMEDLWAFNERIVADAIYSAKTPIISGTGHEIDMTIADYCADVRAATPSAACELAIPDVYALLQQIDYYRDGLDARIRLHVQDCRQRLTEAGRLLAARHPGTKLLQQRMHLESLHDRLHQAMERRLAGARHALSLRAERLNGLSPTARLTGGYVFAQDERGRPVASVEQLTVGEPFWLIFSDGRAEVEPVSVRKETADGNTRATEDARYISTEQYEE</sequence>
<evidence type="ECO:0000256" key="2">
    <source>
        <dbReference type="ARBA" id="ARBA00022722"/>
    </source>
</evidence>
<dbReference type="GO" id="GO:0008855">
    <property type="term" value="F:exodeoxyribonuclease VII activity"/>
    <property type="evidence" value="ECO:0007669"/>
    <property type="project" value="UniProtKB-UniRule"/>
</dbReference>
<dbReference type="GO" id="GO:0005737">
    <property type="term" value="C:cytoplasm"/>
    <property type="evidence" value="ECO:0007669"/>
    <property type="project" value="UniProtKB-SubCell"/>
</dbReference>
<keyword evidence="4 5" id="KW-0269">Exonuclease</keyword>
<dbReference type="EMBL" id="DXEQ01000276">
    <property type="protein sequence ID" value="HIX73173.1"/>
    <property type="molecule type" value="Genomic_DNA"/>
</dbReference>
<name>A0A9D1X5E8_9FIRM</name>
<feature type="region of interest" description="Disordered" evidence="7">
    <location>
        <begin position="398"/>
        <end position="422"/>
    </location>
</feature>
<dbReference type="CDD" id="cd04489">
    <property type="entry name" value="ExoVII_LU_OBF"/>
    <property type="match status" value="1"/>
</dbReference>
<feature type="domain" description="Exonuclease VII large subunit C-terminal" evidence="8">
    <location>
        <begin position="124"/>
        <end position="345"/>
    </location>
</feature>
<dbReference type="InterPro" id="IPR003753">
    <property type="entry name" value="Exonuc_VII_L"/>
</dbReference>
<dbReference type="GO" id="GO:0006308">
    <property type="term" value="P:DNA catabolic process"/>
    <property type="evidence" value="ECO:0007669"/>
    <property type="project" value="UniProtKB-UniRule"/>
</dbReference>
<dbReference type="EC" id="3.1.11.6" evidence="5"/>
<evidence type="ECO:0000256" key="3">
    <source>
        <dbReference type="ARBA" id="ARBA00022801"/>
    </source>
</evidence>
<keyword evidence="2 5" id="KW-0540">Nuclease</keyword>
<dbReference type="InterPro" id="IPR020579">
    <property type="entry name" value="Exonuc_VII_lsu_C"/>
</dbReference>
<dbReference type="NCBIfam" id="TIGR00237">
    <property type="entry name" value="xseA"/>
    <property type="match status" value="1"/>
</dbReference>
<feature type="domain" description="OB-fold nucleic acid binding" evidence="9">
    <location>
        <begin position="5"/>
        <end position="101"/>
    </location>
</feature>
<evidence type="ECO:0000259" key="9">
    <source>
        <dbReference type="Pfam" id="PF13742"/>
    </source>
</evidence>
<dbReference type="PANTHER" id="PTHR30008:SF0">
    <property type="entry name" value="EXODEOXYRIBONUCLEASE 7 LARGE SUBUNIT"/>
    <property type="match status" value="1"/>
</dbReference>
<dbReference type="Gene3D" id="2.40.50.1010">
    <property type="match status" value="1"/>
</dbReference>
<dbReference type="PANTHER" id="PTHR30008">
    <property type="entry name" value="EXODEOXYRIBONUCLEASE 7 LARGE SUBUNIT"/>
    <property type="match status" value="1"/>
</dbReference>
<comment type="subcellular location">
    <subcellularLocation>
        <location evidence="5 6">Cytoplasm</location>
    </subcellularLocation>
</comment>
<protein>
    <recommendedName>
        <fullName evidence="5">Exodeoxyribonuclease 7 large subunit</fullName>
        <ecNumber evidence="5">3.1.11.6</ecNumber>
    </recommendedName>
    <alternativeName>
        <fullName evidence="5">Exodeoxyribonuclease VII large subunit</fullName>
        <shortName evidence="5">Exonuclease VII large subunit</shortName>
    </alternativeName>
</protein>
<evidence type="ECO:0000256" key="5">
    <source>
        <dbReference type="HAMAP-Rule" id="MF_00378"/>
    </source>
</evidence>
<accession>A0A9D1X5E8</accession>
<evidence type="ECO:0000256" key="1">
    <source>
        <dbReference type="ARBA" id="ARBA00022490"/>
    </source>
</evidence>